<dbReference type="SUPFAM" id="SSF100910">
    <property type="entry name" value="Chemosensory protein Csp2"/>
    <property type="match status" value="1"/>
</dbReference>
<dbReference type="PANTHER" id="PTHR11257:SF12">
    <property type="entry name" value="EJACULATORY BULB-SPECIFIC PROTEIN 3-RELATED"/>
    <property type="match status" value="1"/>
</dbReference>
<dbReference type="EMBL" id="KQ761005">
    <property type="protein sequence ID" value="OAD58430.1"/>
    <property type="molecule type" value="Genomic_DNA"/>
</dbReference>
<dbReference type="Gene3D" id="1.10.2080.10">
    <property type="entry name" value="Insect odorant-binding protein A10/Ejaculatory bulb-specific protein 3"/>
    <property type="match status" value="1"/>
</dbReference>
<sequence>MPYPPDLIVDNETVPVPLPAVTGRLIVSNKVALVFLAMLACALAGETYTTKYDNIDVDQILKSDRLLNNYVNCLLELGSCTPDGKELKKSLPDALENDCSKCSEKQKTTSEKVIRFLVNKRPQMWEKLSKKYDPTGEYKVKFEDKASKLGIKL</sequence>
<dbReference type="OrthoDB" id="6344725at2759"/>
<accession>A0A310SHT7</accession>
<dbReference type="AlphaFoldDB" id="A0A310SHT7"/>
<keyword evidence="2" id="KW-1185">Reference proteome</keyword>
<evidence type="ECO:0000313" key="2">
    <source>
        <dbReference type="Proteomes" id="UP000250275"/>
    </source>
</evidence>
<dbReference type="Pfam" id="PF03392">
    <property type="entry name" value="OS-D"/>
    <property type="match status" value="1"/>
</dbReference>
<protein>
    <submittedName>
        <fullName evidence="1">Ejaculatory bulb-specific protein 3</fullName>
    </submittedName>
</protein>
<reference evidence="1 2" key="1">
    <citation type="submission" date="2015-07" db="EMBL/GenBank/DDBJ databases">
        <title>The genome of Eufriesea mexicana.</title>
        <authorList>
            <person name="Pan H."/>
            <person name="Kapheim K."/>
        </authorList>
    </citation>
    <scope>NUCLEOTIDE SEQUENCE [LARGE SCALE GENOMIC DNA]</scope>
    <source>
        <strain evidence="1">0111107269</strain>
        <tissue evidence="1">Whole body</tissue>
    </source>
</reference>
<gene>
    <name evidence="1" type="ORF">WN48_10929</name>
</gene>
<evidence type="ECO:0000313" key="1">
    <source>
        <dbReference type="EMBL" id="OAD58430.1"/>
    </source>
</evidence>
<name>A0A310SHT7_9HYME</name>
<organism evidence="1 2">
    <name type="scientific">Eufriesea mexicana</name>
    <dbReference type="NCBI Taxonomy" id="516756"/>
    <lineage>
        <taxon>Eukaryota</taxon>
        <taxon>Metazoa</taxon>
        <taxon>Ecdysozoa</taxon>
        <taxon>Arthropoda</taxon>
        <taxon>Hexapoda</taxon>
        <taxon>Insecta</taxon>
        <taxon>Pterygota</taxon>
        <taxon>Neoptera</taxon>
        <taxon>Endopterygota</taxon>
        <taxon>Hymenoptera</taxon>
        <taxon>Apocrita</taxon>
        <taxon>Aculeata</taxon>
        <taxon>Apoidea</taxon>
        <taxon>Anthophila</taxon>
        <taxon>Apidae</taxon>
        <taxon>Eufriesea</taxon>
    </lineage>
</organism>
<dbReference type="PANTHER" id="PTHR11257">
    <property type="entry name" value="CHEMOSENSORY PROTEIN-RELATED"/>
    <property type="match status" value="1"/>
</dbReference>
<dbReference type="InterPro" id="IPR005055">
    <property type="entry name" value="A10/PebIII"/>
</dbReference>
<dbReference type="Proteomes" id="UP000250275">
    <property type="component" value="Unassembled WGS sequence"/>
</dbReference>
<proteinExistence type="predicted"/>
<dbReference type="InterPro" id="IPR036682">
    <property type="entry name" value="OS_D_A10/PebIII_sf"/>
</dbReference>